<dbReference type="InterPro" id="IPR036915">
    <property type="entry name" value="Cyclin-like_sf"/>
</dbReference>
<protein>
    <submittedName>
        <fullName evidence="1">Uncharacterized protein</fullName>
    </submittedName>
</protein>
<dbReference type="SUPFAM" id="SSF47954">
    <property type="entry name" value="Cyclin-like"/>
    <property type="match status" value="2"/>
</dbReference>
<organism evidence="1 2">
    <name type="scientific">Bonamia ostreae</name>
    <dbReference type="NCBI Taxonomy" id="126728"/>
    <lineage>
        <taxon>Eukaryota</taxon>
        <taxon>Sar</taxon>
        <taxon>Rhizaria</taxon>
        <taxon>Endomyxa</taxon>
        <taxon>Ascetosporea</taxon>
        <taxon>Haplosporida</taxon>
        <taxon>Bonamia</taxon>
    </lineage>
</organism>
<accession>A0ABV2AGP9</accession>
<dbReference type="InterPro" id="IPR043198">
    <property type="entry name" value="Cyclin/Ssn8"/>
</dbReference>
<evidence type="ECO:0000313" key="1">
    <source>
        <dbReference type="EMBL" id="MES1918838.1"/>
    </source>
</evidence>
<sequence>MHFLVKENEKYNVANACIFLASKSEECRKSLKDIIRCQFYLRQSKSPQKNSKTYMLLHDAIIISESKLLQAIDFCFSVSHPFQFIHPALQFLFANSKKSLDGKDEQEKVKGLSKLAWNFANDSYRNTVCLFHPPQHVALACVELAFRYNNCVAQIFGKDEIYVSLYWWEIFDDNLSENMLLFICDKILAVYNEQGKYVKMRHLSNCLSFRENPPLGDDSKLTNK</sequence>
<name>A0ABV2AGP9_9EUKA</name>
<proteinExistence type="predicted"/>
<reference evidence="1 2" key="1">
    <citation type="journal article" date="2024" name="BMC Biol.">
        <title>Comparative genomics of Ascetosporea gives new insight into the evolutionary basis for animal parasitism in Rhizaria.</title>
        <authorList>
            <person name="Hiltunen Thoren M."/>
            <person name="Onut-Brannstrom I."/>
            <person name="Alfjorden A."/>
            <person name="Peckova H."/>
            <person name="Swords F."/>
            <person name="Hooper C."/>
            <person name="Holzer A.S."/>
            <person name="Bass D."/>
            <person name="Burki F."/>
        </authorList>
    </citation>
    <scope>NUCLEOTIDE SEQUENCE [LARGE SCALE GENOMIC DNA]</scope>
    <source>
        <strain evidence="1">20-A016</strain>
    </source>
</reference>
<comment type="caution">
    <text evidence="1">The sequence shown here is derived from an EMBL/GenBank/DDBJ whole genome shotgun (WGS) entry which is preliminary data.</text>
</comment>
<dbReference type="Proteomes" id="UP001439008">
    <property type="component" value="Unassembled WGS sequence"/>
</dbReference>
<dbReference type="PANTHER" id="PTHR10026">
    <property type="entry name" value="CYCLIN"/>
    <property type="match status" value="1"/>
</dbReference>
<dbReference type="EMBL" id="JBDODL010000136">
    <property type="protein sequence ID" value="MES1918838.1"/>
    <property type="molecule type" value="Genomic_DNA"/>
</dbReference>
<gene>
    <name evidence="1" type="ORF">MHBO_000737</name>
</gene>
<dbReference type="Gene3D" id="1.10.472.10">
    <property type="entry name" value="Cyclin-like"/>
    <property type="match status" value="2"/>
</dbReference>
<evidence type="ECO:0000313" key="2">
    <source>
        <dbReference type="Proteomes" id="UP001439008"/>
    </source>
</evidence>
<keyword evidence="2" id="KW-1185">Reference proteome</keyword>